<comment type="catalytic activity">
    <reaction evidence="56">
        <text>decanoyl-[ACP] + malonyl-[ACP] + H(+) = 3-oxododecanoyl-[ACP] + holo-[ACP] + CO2</text>
        <dbReference type="Rhea" id="RHEA:41868"/>
        <dbReference type="Rhea" id="RHEA-COMP:9623"/>
        <dbReference type="Rhea" id="RHEA-COMP:9640"/>
        <dbReference type="Rhea" id="RHEA-COMP:9641"/>
        <dbReference type="Rhea" id="RHEA-COMP:9685"/>
        <dbReference type="ChEBI" id="CHEBI:15378"/>
        <dbReference type="ChEBI" id="CHEBI:16526"/>
        <dbReference type="ChEBI" id="CHEBI:64479"/>
        <dbReference type="ChEBI" id="CHEBI:78449"/>
        <dbReference type="ChEBI" id="CHEBI:78468"/>
        <dbReference type="ChEBI" id="CHEBI:78469"/>
    </reaction>
    <physiologicalReaction direction="left-to-right" evidence="56">
        <dbReference type="Rhea" id="RHEA:41869"/>
    </physiologicalReaction>
</comment>
<evidence type="ECO:0000256" key="38">
    <source>
        <dbReference type="ARBA" id="ARBA00047451"/>
    </source>
</evidence>
<dbReference type="InterPro" id="IPR057326">
    <property type="entry name" value="KR_dom"/>
</dbReference>
<name>A0AAN8K269_PATCE</name>
<comment type="catalytic activity">
    <reaction evidence="46">
        <text>(2E)-dodecenoyl-[ACP] + NADPH + H(+) = dodecanoyl-[ACP] + NADP(+)</text>
        <dbReference type="Rhea" id="RHEA:41880"/>
        <dbReference type="Rhea" id="RHEA-COMP:9643"/>
        <dbReference type="Rhea" id="RHEA-COMP:9644"/>
        <dbReference type="ChEBI" id="CHEBI:15378"/>
        <dbReference type="ChEBI" id="CHEBI:57783"/>
        <dbReference type="ChEBI" id="CHEBI:58349"/>
        <dbReference type="ChEBI" id="CHEBI:65264"/>
        <dbReference type="ChEBI" id="CHEBI:78472"/>
    </reaction>
    <physiologicalReaction direction="left-to-right" evidence="46">
        <dbReference type="Rhea" id="RHEA:41881"/>
    </physiologicalReaction>
</comment>
<comment type="catalytic activity">
    <reaction evidence="62">
        <text>(2E)-decenoyl-[ACP] + NADPH + H(+) = decanoyl-[ACP] + NADP(+)</text>
        <dbReference type="Rhea" id="RHEA:41864"/>
        <dbReference type="Rhea" id="RHEA-COMP:9639"/>
        <dbReference type="Rhea" id="RHEA-COMP:9640"/>
        <dbReference type="ChEBI" id="CHEBI:15378"/>
        <dbReference type="ChEBI" id="CHEBI:57783"/>
        <dbReference type="ChEBI" id="CHEBI:58349"/>
        <dbReference type="ChEBI" id="CHEBI:78467"/>
        <dbReference type="ChEBI" id="CHEBI:78468"/>
    </reaction>
    <physiologicalReaction direction="left-to-right" evidence="62">
        <dbReference type="Rhea" id="RHEA:41865"/>
    </physiologicalReaction>
</comment>
<comment type="catalytic activity">
    <reaction evidence="35">
        <text>hexanoyl-[ACP] + malonyl-[ACP] + H(+) = 3-oxooctanoyl-[ACP] + holo-[ACP] + CO2</text>
        <dbReference type="Rhea" id="RHEA:41836"/>
        <dbReference type="Rhea" id="RHEA-COMP:9623"/>
        <dbReference type="Rhea" id="RHEA-COMP:9632"/>
        <dbReference type="Rhea" id="RHEA-COMP:9633"/>
        <dbReference type="Rhea" id="RHEA-COMP:9685"/>
        <dbReference type="ChEBI" id="CHEBI:15378"/>
        <dbReference type="ChEBI" id="CHEBI:16526"/>
        <dbReference type="ChEBI" id="CHEBI:64479"/>
        <dbReference type="ChEBI" id="CHEBI:78449"/>
        <dbReference type="ChEBI" id="CHEBI:78459"/>
        <dbReference type="ChEBI" id="CHEBI:78460"/>
    </reaction>
    <physiologicalReaction direction="left-to-right" evidence="35">
        <dbReference type="Rhea" id="RHEA:41837"/>
    </physiologicalReaction>
</comment>
<evidence type="ECO:0000256" key="21">
    <source>
        <dbReference type="ARBA" id="ARBA00023160"/>
    </source>
</evidence>
<keyword evidence="22" id="KW-0511">Multifunctional enzyme</keyword>
<keyword evidence="10" id="KW-0597">Phosphoprotein</keyword>
<dbReference type="InterPro" id="IPR011032">
    <property type="entry name" value="GroES-like_sf"/>
</dbReference>
<evidence type="ECO:0000256" key="62">
    <source>
        <dbReference type="ARBA" id="ARBA00049521"/>
    </source>
</evidence>
<evidence type="ECO:0000256" key="61">
    <source>
        <dbReference type="ARBA" id="ARBA00049449"/>
    </source>
</evidence>
<evidence type="ECO:0000256" key="35">
    <source>
        <dbReference type="ARBA" id="ARBA00047394"/>
    </source>
</evidence>
<comment type="catalytic activity">
    <reaction evidence="45">
        <text>hexadecanoyl-[ACP] + malonyl-[ACP] + H(+) = 3-oxooctadecanoyl-[ACP] + holo-[ACP] + CO2</text>
        <dbReference type="Rhea" id="RHEA:41916"/>
        <dbReference type="Rhea" id="RHEA-COMP:9623"/>
        <dbReference type="Rhea" id="RHEA-COMP:9652"/>
        <dbReference type="Rhea" id="RHEA-COMP:9653"/>
        <dbReference type="Rhea" id="RHEA-COMP:9685"/>
        <dbReference type="ChEBI" id="CHEBI:15378"/>
        <dbReference type="ChEBI" id="CHEBI:16526"/>
        <dbReference type="ChEBI" id="CHEBI:64479"/>
        <dbReference type="ChEBI" id="CHEBI:78449"/>
        <dbReference type="ChEBI" id="CHEBI:78483"/>
        <dbReference type="ChEBI" id="CHEBI:78487"/>
    </reaction>
    <physiologicalReaction direction="left-to-right" evidence="45">
        <dbReference type="Rhea" id="RHEA:41917"/>
    </physiologicalReaction>
</comment>
<evidence type="ECO:0000256" key="41">
    <source>
        <dbReference type="ARBA" id="ARBA00047810"/>
    </source>
</evidence>
<comment type="catalytic activity">
    <reaction evidence="60">
        <text>3-oxooctanoyl-[ACP] + NADPH + H(+) = (3R)-hydroxyoctanoyl-[ACP] + NADP(+)</text>
        <dbReference type="Rhea" id="RHEA:41840"/>
        <dbReference type="Rhea" id="RHEA-COMP:9633"/>
        <dbReference type="Rhea" id="RHEA-COMP:9634"/>
        <dbReference type="ChEBI" id="CHEBI:15378"/>
        <dbReference type="ChEBI" id="CHEBI:57783"/>
        <dbReference type="ChEBI" id="CHEBI:58349"/>
        <dbReference type="ChEBI" id="CHEBI:78460"/>
        <dbReference type="ChEBI" id="CHEBI:78461"/>
    </reaction>
    <physiologicalReaction direction="left-to-right" evidence="60">
        <dbReference type="Rhea" id="RHEA:41841"/>
    </physiologicalReaction>
</comment>
<dbReference type="InterPro" id="IPR036736">
    <property type="entry name" value="ACP-like_sf"/>
</dbReference>
<dbReference type="InterPro" id="IPR050091">
    <property type="entry name" value="PKS_NRPS_Biosynth_Enz"/>
</dbReference>
<dbReference type="GO" id="GO:0016297">
    <property type="term" value="F:fatty acyl-[ACP] hydrolase activity"/>
    <property type="evidence" value="ECO:0007669"/>
    <property type="project" value="UniProtKB-EC"/>
</dbReference>
<dbReference type="Pfam" id="PF00698">
    <property type="entry name" value="Acyl_transf_1"/>
    <property type="match status" value="1"/>
</dbReference>
<evidence type="ECO:0000256" key="20">
    <source>
        <dbReference type="ARBA" id="ARBA00023098"/>
    </source>
</evidence>
<dbReference type="PROSITE" id="PS52019">
    <property type="entry name" value="PKS_MFAS_DH"/>
    <property type="match status" value="1"/>
</dbReference>
<keyword evidence="70" id="KW-1185">Reference proteome</keyword>
<dbReference type="EC" id="1.3.1.39" evidence="2"/>
<evidence type="ECO:0000256" key="32">
    <source>
        <dbReference type="ARBA" id="ARBA00023442"/>
    </source>
</evidence>
<evidence type="ECO:0000256" key="55">
    <source>
        <dbReference type="ARBA" id="ARBA00049019"/>
    </source>
</evidence>
<dbReference type="SMART" id="SM00823">
    <property type="entry name" value="PKS_PP"/>
    <property type="match status" value="1"/>
</dbReference>
<comment type="catalytic activity">
    <reaction evidence="58">
        <text>3-oxododecanoyl-[ACP] + NADPH + H(+) = (3R)-hydroxydodecanoyl-[ACP] + NADP(+)</text>
        <dbReference type="Rhea" id="RHEA:41872"/>
        <dbReference type="Rhea" id="RHEA-COMP:9641"/>
        <dbReference type="Rhea" id="RHEA-COMP:9642"/>
        <dbReference type="ChEBI" id="CHEBI:15378"/>
        <dbReference type="ChEBI" id="CHEBI:57783"/>
        <dbReference type="ChEBI" id="CHEBI:58349"/>
        <dbReference type="ChEBI" id="CHEBI:78469"/>
        <dbReference type="ChEBI" id="CHEBI:78470"/>
    </reaction>
    <physiologicalReaction direction="left-to-right" evidence="58">
        <dbReference type="Rhea" id="RHEA:41873"/>
    </physiologicalReaction>
</comment>
<dbReference type="FunFam" id="3.40.50.720:FF:000209">
    <property type="entry name" value="Polyketide synthase Pks12"/>
    <property type="match status" value="1"/>
</dbReference>
<dbReference type="GO" id="GO:0141148">
    <property type="term" value="F:enoyl-[acyl-carrier-protein] reductase (NADPH) activity"/>
    <property type="evidence" value="ECO:0007669"/>
    <property type="project" value="UniProtKB-EC"/>
</dbReference>
<dbReference type="Pfam" id="PF16197">
    <property type="entry name" value="KAsynt_C_assoc"/>
    <property type="match status" value="1"/>
</dbReference>
<dbReference type="InterPro" id="IPR001031">
    <property type="entry name" value="Thioesterase"/>
</dbReference>
<evidence type="ECO:0000259" key="67">
    <source>
        <dbReference type="PROSITE" id="PS52004"/>
    </source>
</evidence>
<dbReference type="InterPro" id="IPR009081">
    <property type="entry name" value="PP-bd_ACP"/>
</dbReference>
<dbReference type="PROSITE" id="PS00606">
    <property type="entry name" value="KS3_1"/>
    <property type="match status" value="1"/>
</dbReference>
<dbReference type="Gene3D" id="3.10.129.110">
    <property type="entry name" value="Polyketide synthase dehydratase"/>
    <property type="match status" value="1"/>
</dbReference>
<keyword evidence="20" id="KW-0443">Lipid metabolism</keyword>
<dbReference type="Gene3D" id="3.30.70.3290">
    <property type="match status" value="1"/>
</dbReference>
<comment type="catalytic activity">
    <reaction evidence="30">
        <text>(3R)-hydroxyhexadecanoyl-[ACP] = (2E)-hexadecenoyl-[ACP] + H2O</text>
        <dbReference type="Rhea" id="RHEA:41908"/>
        <dbReference type="Rhea" id="RHEA-COMP:9650"/>
        <dbReference type="Rhea" id="RHEA-COMP:9651"/>
        <dbReference type="ChEBI" id="CHEBI:15377"/>
        <dbReference type="ChEBI" id="CHEBI:78480"/>
        <dbReference type="ChEBI" id="CHEBI:78481"/>
    </reaction>
    <physiologicalReaction direction="left-to-right" evidence="30">
        <dbReference type="Rhea" id="RHEA:41909"/>
    </physiologicalReaction>
</comment>
<dbReference type="SUPFAM" id="SSF50129">
    <property type="entry name" value="GroES-like"/>
    <property type="match status" value="1"/>
</dbReference>
<evidence type="ECO:0000256" key="15">
    <source>
        <dbReference type="ARBA" id="ARBA00022857"/>
    </source>
</evidence>
<evidence type="ECO:0000256" key="31">
    <source>
        <dbReference type="ARBA" id="ARBA00023402"/>
    </source>
</evidence>
<evidence type="ECO:0000256" key="37">
    <source>
        <dbReference type="ARBA" id="ARBA00047440"/>
    </source>
</evidence>
<comment type="catalytic activity">
    <reaction evidence="41">
        <text>(2E)-hexadecenoyl-[ACP] + NADPH + H(+) = hexadecanoyl-[ACP] + NADP(+)</text>
        <dbReference type="Rhea" id="RHEA:41912"/>
        <dbReference type="Rhea" id="RHEA-COMP:9651"/>
        <dbReference type="Rhea" id="RHEA-COMP:9652"/>
        <dbReference type="ChEBI" id="CHEBI:15378"/>
        <dbReference type="ChEBI" id="CHEBI:57783"/>
        <dbReference type="ChEBI" id="CHEBI:58349"/>
        <dbReference type="ChEBI" id="CHEBI:78481"/>
        <dbReference type="ChEBI" id="CHEBI:78483"/>
    </reaction>
    <physiologicalReaction direction="left-to-right" evidence="41">
        <dbReference type="Rhea" id="RHEA:41913"/>
    </physiologicalReaction>
</comment>
<evidence type="ECO:0000256" key="27">
    <source>
        <dbReference type="ARBA" id="ARBA00023394"/>
    </source>
</evidence>
<evidence type="ECO:0000256" key="8">
    <source>
        <dbReference type="ARBA" id="ARBA00022450"/>
    </source>
</evidence>
<comment type="catalytic activity">
    <reaction evidence="33">
        <text>acetyl-CoA + n malonyl-CoA + 2n NADPH + 2n H(+) = a long-chain fatty acid + (n+1) CoA + n CO2 + 2n NADP(+).</text>
        <dbReference type="EC" id="2.3.1.85"/>
    </reaction>
</comment>
<dbReference type="CDD" id="cd00833">
    <property type="entry name" value="PKS"/>
    <property type="match status" value="1"/>
</dbReference>
<evidence type="ECO:0000256" key="2">
    <source>
        <dbReference type="ARBA" id="ARBA00012004"/>
    </source>
</evidence>
<comment type="catalytic activity">
    <reaction evidence="29">
        <text>(3R)-hydroxyoctadecanoyl-[ACP] = (2E)-octadecenoyl-[ACP] + H2O</text>
        <dbReference type="Rhea" id="RHEA:41924"/>
        <dbReference type="Rhea" id="RHEA-COMP:9654"/>
        <dbReference type="Rhea" id="RHEA-COMP:9655"/>
        <dbReference type="ChEBI" id="CHEBI:15377"/>
        <dbReference type="ChEBI" id="CHEBI:78488"/>
        <dbReference type="ChEBI" id="CHEBI:78489"/>
    </reaction>
    <physiologicalReaction direction="left-to-right" evidence="29">
        <dbReference type="Rhea" id="RHEA:41925"/>
    </physiologicalReaction>
</comment>
<feature type="active site" description="Proton acceptor; for dehydratase activity" evidence="64">
    <location>
        <position position="899"/>
    </location>
</feature>
<gene>
    <name evidence="69" type="ORF">SNE40_005713</name>
</gene>
<dbReference type="CDD" id="cd08954">
    <property type="entry name" value="KR_1_FAS_SDR_x"/>
    <property type="match status" value="1"/>
</dbReference>
<dbReference type="EC" id="2.3.1.41" evidence="6"/>
<feature type="domain" description="Ketosynthase family 3 (KS3)" evidence="67">
    <location>
        <begin position="22"/>
        <end position="427"/>
    </location>
</feature>
<comment type="catalytic activity">
    <reaction evidence="40">
        <text>dodecanoyl-[ACP] + malonyl-[ACP] + H(+) = 3-oxotetradecanoyl-[ACP] + holo-[ACP] + CO2</text>
        <dbReference type="Rhea" id="RHEA:41884"/>
        <dbReference type="Rhea" id="RHEA-COMP:9623"/>
        <dbReference type="Rhea" id="RHEA-COMP:9644"/>
        <dbReference type="Rhea" id="RHEA-COMP:9645"/>
        <dbReference type="Rhea" id="RHEA-COMP:9685"/>
        <dbReference type="ChEBI" id="CHEBI:15378"/>
        <dbReference type="ChEBI" id="CHEBI:16526"/>
        <dbReference type="ChEBI" id="CHEBI:64479"/>
        <dbReference type="ChEBI" id="CHEBI:65264"/>
        <dbReference type="ChEBI" id="CHEBI:78449"/>
        <dbReference type="ChEBI" id="CHEBI:78473"/>
    </reaction>
    <physiologicalReaction direction="left-to-right" evidence="40">
        <dbReference type="Rhea" id="RHEA:41885"/>
    </physiologicalReaction>
</comment>
<dbReference type="InterPro" id="IPR014030">
    <property type="entry name" value="Ketoacyl_synth_N"/>
</dbReference>
<comment type="catalytic activity">
    <reaction evidence="43">
        <text>3-oxobutanoyl-[ACP] + NADPH + H(+) = (3R)-hydroxybutanoyl-[ACP] + NADP(+)</text>
        <dbReference type="Rhea" id="RHEA:41804"/>
        <dbReference type="Rhea" id="RHEA-COMP:9625"/>
        <dbReference type="Rhea" id="RHEA-COMP:9626"/>
        <dbReference type="ChEBI" id="CHEBI:15378"/>
        <dbReference type="ChEBI" id="CHEBI:57783"/>
        <dbReference type="ChEBI" id="CHEBI:58349"/>
        <dbReference type="ChEBI" id="CHEBI:78450"/>
        <dbReference type="ChEBI" id="CHEBI:78451"/>
    </reaction>
    <physiologicalReaction direction="left-to-right" evidence="43">
        <dbReference type="Rhea" id="RHEA:41805"/>
    </physiologicalReaction>
</comment>
<evidence type="ECO:0000256" key="42">
    <source>
        <dbReference type="ARBA" id="ARBA00047897"/>
    </source>
</evidence>
<keyword evidence="17" id="KW-0007">Acetylation</keyword>
<dbReference type="Pfam" id="PF21149">
    <property type="entry name" value="FAS_pseudo-KR"/>
    <property type="match status" value="1"/>
</dbReference>
<evidence type="ECO:0000256" key="60">
    <source>
        <dbReference type="ARBA" id="ARBA00049422"/>
    </source>
</evidence>
<feature type="region of interest" description="N-terminal hotdog fold" evidence="64">
    <location>
        <begin position="864"/>
        <end position="985"/>
    </location>
</feature>
<evidence type="ECO:0000256" key="58">
    <source>
        <dbReference type="ARBA" id="ARBA00049263"/>
    </source>
</evidence>
<dbReference type="SMART" id="SM00825">
    <property type="entry name" value="PKS_KS"/>
    <property type="match status" value="1"/>
</dbReference>
<comment type="catalytic activity">
    <reaction evidence="57">
        <text>(2E)-tetradecenoyl-[ACP] + NADPH + H(+) = tetradecanoyl-[ACP] + NADP(+)</text>
        <dbReference type="Rhea" id="RHEA:41896"/>
        <dbReference type="Rhea" id="RHEA-COMP:9647"/>
        <dbReference type="Rhea" id="RHEA-COMP:9648"/>
        <dbReference type="ChEBI" id="CHEBI:15378"/>
        <dbReference type="ChEBI" id="CHEBI:57783"/>
        <dbReference type="ChEBI" id="CHEBI:58349"/>
        <dbReference type="ChEBI" id="CHEBI:78475"/>
        <dbReference type="ChEBI" id="CHEBI:78477"/>
    </reaction>
    <physiologicalReaction direction="left-to-right" evidence="57">
        <dbReference type="Rhea" id="RHEA:41897"/>
    </physiologicalReaction>
</comment>
<comment type="catalytic activity">
    <reaction evidence="61">
        <text>butanoyl-[ACP] + malonyl-[ACP] + H(+) = 3-oxohexanoyl-[ACP] + holo-[ACP] + CO2</text>
        <dbReference type="Rhea" id="RHEA:41820"/>
        <dbReference type="Rhea" id="RHEA-COMP:9623"/>
        <dbReference type="Rhea" id="RHEA-COMP:9628"/>
        <dbReference type="Rhea" id="RHEA-COMP:9629"/>
        <dbReference type="Rhea" id="RHEA-COMP:9685"/>
        <dbReference type="ChEBI" id="CHEBI:15378"/>
        <dbReference type="ChEBI" id="CHEBI:16526"/>
        <dbReference type="ChEBI" id="CHEBI:64479"/>
        <dbReference type="ChEBI" id="CHEBI:78449"/>
        <dbReference type="ChEBI" id="CHEBI:78454"/>
        <dbReference type="ChEBI" id="CHEBI:78456"/>
    </reaction>
    <physiologicalReaction direction="left-to-right" evidence="61">
        <dbReference type="Rhea" id="RHEA:41821"/>
    </physiologicalReaction>
</comment>
<comment type="catalytic activity">
    <reaction evidence="50">
        <text>3-oxohexanoyl-[ACP] + NADPH + H(+) = (3R)-hydroxyhexanoyl-[ACP] + NADP(+)</text>
        <dbReference type="Rhea" id="RHEA:41824"/>
        <dbReference type="Rhea" id="RHEA-COMP:9629"/>
        <dbReference type="Rhea" id="RHEA-COMP:9630"/>
        <dbReference type="ChEBI" id="CHEBI:15378"/>
        <dbReference type="ChEBI" id="CHEBI:57783"/>
        <dbReference type="ChEBI" id="CHEBI:58349"/>
        <dbReference type="ChEBI" id="CHEBI:78456"/>
        <dbReference type="ChEBI" id="CHEBI:78457"/>
    </reaction>
    <physiologicalReaction direction="left-to-right" evidence="50">
        <dbReference type="Rhea" id="RHEA:41825"/>
    </physiologicalReaction>
</comment>
<dbReference type="InterPro" id="IPR049900">
    <property type="entry name" value="PKS_mFAS_DH"/>
</dbReference>
<dbReference type="Pfam" id="PF02801">
    <property type="entry name" value="Ketoacyl-synt_C"/>
    <property type="match status" value="1"/>
</dbReference>
<evidence type="ECO:0000256" key="26">
    <source>
        <dbReference type="ARBA" id="ARBA00023388"/>
    </source>
</evidence>
<dbReference type="EC" id="2.3.1.85" evidence="4"/>
<comment type="catalytic activity">
    <reaction evidence="55">
        <text>(2E)-octadecenoyl-[ACP] + NADPH + H(+) = octadecanoyl-[ACP] + NADP(+)</text>
        <dbReference type="Rhea" id="RHEA:41928"/>
        <dbReference type="Rhea" id="RHEA-COMP:9655"/>
        <dbReference type="Rhea" id="RHEA-COMP:9656"/>
        <dbReference type="ChEBI" id="CHEBI:15378"/>
        <dbReference type="ChEBI" id="CHEBI:57783"/>
        <dbReference type="ChEBI" id="CHEBI:58349"/>
        <dbReference type="ChEBI" id="CHEBI:78489"/>
        <dbReference type="ChEBI" id="CHEBI:78495"/>
    </reaction>
    <physiologicalReaction direction="left-to-right" evidence="55">
        <dbReference type="Rhea" id="RHEA:41929"/>
    </physiologicalReaction>
</comment>
<dbReference type="Gene3D" id="3.40.50.720">
    <property type="entry name" value="NAD(P)-binding Rossmann-like Domain"/>
    <property type="match status" value="1"/>
</dbReference>
<dbReference type="Gene3D" id="3.40.50.1820">
    <property type="entry name" value="alpha/beta hydrolase"/>
    <property type="match status" value="2"/>
</dbReference>
<dbReference type="InterPro" id="IPR013968">
    <property type="entry name" value="PKS_KR"/>
</dbReference>
<dbReference type="SUPFAM" id="SSF51735">
    <property type="entry name" value="NAD(P)-binding Rossmann-fold domains"/>
    <property type="match status" value="2"/>
</dbReference>
<dbReference type="InterPro" id="IPR042104">
    <property type="entry name" value="PKS_dehydratase_sf"/>
</dbReference>
<dbReference type="PANTHER" id="PTHR43775:SF7">
    <property type="entry name" value="FATTY ACID SYNTHASE"/>
    <property type="match status" value="1"/>
</dbReference>
<comment type="catalytic activity">
    <reaction evidence="52">
        <text>holo-[ACP] + acetyl-CoA = acetyl-[ACP] + CoA</text>
        <dbReference type="Rhea" id="RHEA:41788"/>
        <dbReference type="Rhea" id="RHEA-COMP:9621"/>
        <dbReference type="Rhea" id="RHEA-COMP:9685"/>
        <dbReference type="ChEBI" id="CHEBI:57287"/>
        <dbReference type="ChEBI" id="CHEBI:57288"/>
        <dbReference type="ChEBI" id="CHEBI:64479"/>
        <dbReference type="ChEBI" id="CHEBI:78446"/>
        <dbReference type="EC" id="2.3.1.38"/>
    </reaction>
    <physiologicalReaction direction="left-to-right" evidence="52">
        <dbReference type="Rhea" id="RHEA:41789"/>
    </physiologicalReaction>
</comment>
<dbReference type="InterPro" id="IPR049391">
    <property type="entry name" value="FAS_pseudo-KR"/>
</dbReference>
<dbReference type="Gene3D" id="3.40.50.150">
    <property type="entry name" value="Vaccinia Virus protein VP39"/>
    <property type="match status" value="1"/>
</dbReference>
<evidence type="ECO:0000256" key="57">
    <source>
        <dbReference type="ARBA" id="ARBA00049171"/>
    </source>
</evidence>
<evidence type="ECO:0000256" key="5">
    <source>
        <dbReference type="ARBA" id="ARBA00012948"/>
    </source>
</evidence>
<evidence type="ECO:0000256" key="10">
    <source>
        <dbReference type="ARBA" id="ARBA00022553"/>
    </source>
</evidence>
<comment type="catalytic activity">
    <reaction evidence="48">
        <text>(2E)-octenoyl-[ACP] + NADPH + H(+) = octanoyl-[ACP] + NADP(+)</text>
        <dbReference type="Rhea" id="RHEA:41848"/>
        <dbReference type="Rhea" id="RHEA-COMP:9635"/>
        <dbReference type="Rhea" id="RHEA-COMP:9636"/>
        <dbReference type="ChEBI" id="CHEBI:15378"/>
        <dbReference type="ChEBI" id="CHEBI:57783"/>
        <dbReference type="ChEBI" id="CHEBI:58349"/>
        <dbReference type="ChEBI" id="CHEBI:78462"/>
        <dbReference type="ChEBI" id="CHEBI:78463"/>
    </reaction>
    <physiologicalReaction direction="left-to-right" evidence="48">
        <dbReference type="Rhea" id="RHEA:41849"/>
    </physiologicalReaction>
</comment>
<evidence type="ECO:0000256" key="53">
    <source>
        <dbReference type="ARBA" id="ARBA00048704"/>
    </source>
</evidence>
<evidence type="ECO:0000256" key="39">
    <source>
        <dbReference type="ARBA" id="ARBA00047500"/>
    </source>
</evidence>
<evidence type="ECO:0000256" key="9">
    <source>
        <dbReference type="ARBA" id="ARBA00022516"/>
    </source>
</evidence>
<keyword evidence="16" id="KW-0663">Pyridoxal phosphate</keyword>
<evidence type="ECO:0000256" key="11">
    <source>
        <dbReference type="ARBA" id="ARBA00022679"/>
    </source>
</evidence>
<evidence type="ECO:0000256" key="4">
    <source>
        <dbReference type="ARBA" id="ARBA00012873"/>
    </source>
</evidence>
<comment type="catalytic activity">
    <reaction evidence="44">
        <text>acetyl-[ACP] + malonyl-[ACP] + H(+) = 3-oxobutanoyl-[ACP] + holo-[ACP] + CO2</text>
        <dbReference type="Rhea" id="RHEA:41800"/>
        <dbReference type="Rhea" id="RHEA-COMP:9621"/>
        <dbReference type="Rhea" id="RHEA-COMP:9623"/>
        <dbReference type="Rhea" id="RHEA-COMP:9625"/>
        <dbReference type="Rhea" id="RHEA-COMP:9685"/>
        <dbReference type="ChEBI" id="CHEBI:15378"/>
        <dbReference type="ChEBI" id="CHEBI:16526"/>
        <dbReference type="ChEBI" id="CHEBI:64479"/>
        <dbReference type="ChEBI" id="CHEBI:78446"/>
        <dbReference type="ChEBI" id="CHEBI:78449"/>
        <dbReference type="ChEBI" id="CHEBI:78450"/>
    </reaction>
    <physiologicalReaction direction="left-to-right" evidence="44">
        <dbReference type="Rhea" id="RHEA:41801"/>
    </physiologicalReaction>
</comment>
<comment type="catalytic activity">
    <reaction evidence="51">
        <text>a 2,3-saturated acyl-[ACP] + NADP(+) = a (2E)-enoyl-[ACP] + NADPH + H(+)</text>
        <dbReference type="Rhea" id="RHEA:22564"/>
        <dbReference type="Rhea" id="RHEA-COMP:9925"/>
        <dbReference type="Rhea" id="RHEA-COMP:9926"/>
        <dbReference type="ChEBI" id="CHEBI:15378"/>
        <dbReference type="ChEBI" id="CHEBI:57783"/>
        <dbReference type="ChEBI" id="CHEBI:58349"/>
        <dbReference type="ChEBI" id="CHEBI:78784"/>
        <dbReference type="ChEBI" id="CHEBI:78785"/>
        <dbReference type="EC" id="1.3.1.39"/>
    </reaction>
    <physiologicalReaction direction="right-to-left" evidence="51">
        <dbReference type="Rhea" id="RHEA:22566"/>
    </physiologicalReaction>
</comment>
<dbReference type="GO" id="GO:0031177">
    <property type="term" value="F:phosphopantetheine binding"/>
    <property type="evidence" value="ECO:0007669"/>
    <property type="project" value="InterPro"/>
</dbReference>
<comment type="catalytic activity">
    <reaction evidence="37">
        <text>3-oxodecanoyl-[ACP] + NADPH + H(+) = (3R)-hydroxydecanoyl-[ACP] + NADP(+)</text>
        <dbReference type="Rhea" id="RHEA:41856"/>
        <dbReference type="Rhea" id="RHEA-COMP:9637"/>
        <dbReference type="Rhea" id="RHEA-COMP:9638"/>
        <dbReference type="ChEBI" id="CHEBI:15378"/>
        <dbReference type="ChEBI" id="CHEBI:57783"/>
        <dbReference type="ChEBI" id="CHEBI:58349"/>
        <dbReference type="ChEBI" id="CHEBI:78464"/>
        <dbReference type="ChEBI" id="CHEBI:78466"/>
    </reaction>
    <physiologicalReaction direction="left-to-right" evidence="37">
        <dbReference type="Rhea" id="RHEA:41857"/>
    </physiologicalReaction>
</comment>
<dbReference type="GO" id="GO:0004315">
    <property type="term" value="F:3-oxoacyl-[acyl-carrier-protein] synthase activity"/>
    <property type="evidence" value="ECO:0007669"/>
    <property type="project" value="UniProtKB-EC"/>
</dbReference>
<evidence type="ECO:0000313" key="70">
    <source>
        <dbReference type="Proteomes" id="UP001347796"/>
    </source>
</evidence>
<dbReference type="GO" id="GO:0004312">
    <property type="term" value="F:fatty acid synthase activity"/>
    <property type="evidence" value="ECO:0007669"/>
    <property type="project" value="UniProtKB-EC"/>
</dbReference>
<comment type="catalytic activity">
    <reaction evidence="25">
        <text>(3R)-hydroxyhexanoyl-[ACP] = (2E)-hexenoyl-[ACP] + H2O</text>
        <dbReference type="Rhea" id="RHEA:41828"/>
        <dbReference type="Rhea" id="RHEA-COMP:9630"/>
        <dbReference type="Rhea" id="RHEA-COMP:9631"/>
        <dbReference type="ChEBI" id="CHEBI:15377"/>
        <dbReference type="ChEBI" id="CHEBI:78457"/>
        <dbReference type="ChEBI" id="CHEBI:78458"/>
    </reaction>
    <physiologicalReaction direction="left-to-right" evidence="25">
        <dbReference type="Rhea" id="RHEA:41829"/>
    </physiologicalReaction>
</comment>
<evidence type="ECO:0000256" key="36">
    <source>
        <dbReference type="ARBA" id="ARBA00047400"/>
    </source>
</evidence>
<comment type="catalytic activity">
    <reaction evidence="38">
        <text>tetradecanoyl-[ACP] + malonyl-[ACP] + H(+) = 3-oxohexadecanoyl-[ACP] + holo-[ACP] + CO2</text>
        <dbReference type="Rhea" id="RHEA:41900"/>
        <dbReference type="Rhea" id="RHEA-COMP:9623"/>
        <dbReference type="Rhea" id="RHEA-COMP:9648"/>
        <dbReference type="Rhea" id="RHEA-COMP:9649"/>
        <dbReference type="Rhea" id="RHEA-COMP:9685"/>
        <dbReference type="ChEBI" id="CHEBI:15378"/>
        <dbReference type="ChEBI" id="CHEBI:16526"/>
        <dbReference type="ChEBI" id="CHEBI:64479"/>
        <dbReference type="ChEBI" id="CHEBI:78449"/>
        <dbReference type="ChEBI" id="CHEBI:78477"/>
        <dbReference type="ChEBI" id="CHEBI:78478"/>
    </reaction>
    <physiologicalReaction direction="left-to-right" evidence="38">
        <dbReference type="Rhea" id="RHEA:41901"/>
    </physiologicalReaction>
</comment>
<protein>
    <recommendedName>
        <fullName evidence="7">Fatty acid synthase</fullName>
        <ecNumber evidence="5">1.1.1.100</ecNumber>
        <ecNumber evidence="2">1.3.1.39</ecNumber>
        <ecNumber evidence="6">2.3.1.41</ecNumber>
        <ecNumber evidence="4">2.3.1.85</ecNumber>
        <ecNumber evidence="3">3.1.2.14</ecNumber>
    </recommendedName>
</protein>
<evidence type="ECO:0000256" key="43">
    <source>
        <dbReference type="ARBA" id="ARBA00047953"/>
    </source>
</evidence>
<evidence type="ECO:0000256" key="17">
    <source>
        <dbReference type="ARBA" id="ARBA00022990"/>
    </source>
</evidence>
<feature type="domain" description="Carrier" evidence="66">
    <location>
        <begin position="2147"/>
        <end position="2230"/>
    </location>
</feature>
<comment type="catalytic activity">
    <reaction evidence="31">
        <text>(3R)-hydroxybutanoyl-[ACP] = (2E)-butenoyl-[ACP] + H2O</text>
        <dbReference type="Rhea" id="RHEA:41808"/>
        <dbReference type="Rhea" id="RHEA-COMP:9626"/>
        <dbReference type="Rhea" id="RHEA-COMP:9627"/>
        <dbReference type="ChEBI" id="CHEBI:15377"/>
        <dbReference type="ChEBI" id="CHEBI:78451"/>
        <dbReference type="ChEBI" id="CHEBI:78453"/>
    </reaction>
    <physiologicalReaction direction="left-to-right" evidence="31">
        <dbReference type="Rhea" id="RHEA:41809"/>
    </physiologicalReaction>
</comment>
<keyword evidence="8" id="KW-0596">Phosphopantetheine</keyword>
<dbReference type="PROSITE" id="PS52004">
    <property type="entry name" value="KS3_2"/>
    <property type="match status" value="1"/>
</dbReference>
<comment type="caution">
    <text evidence="69">The sequence shown here is derived from an EMBL/GenBank/DDBJ whole genome shotgun (WGS) entry which is preliminary data.</text>
</comment>
<evidence type="ECO:0000256" key="24">
    <source>
        <dbReference type="ARBA" id="ARBA00023351"/>
    </source>
</evidence>
<comment type="catalytic activity">
    <reaction evidence="34">
        <text>3-oxooctadecanoyl-[ACP] + NADPH + H(+) = (3R)-hydroxyoctadecanoyl-[ACP] + NADP(+)</text>
        <dbReference type="Rhea" id="RHEA:41920"/>
        <dbReference type="Rhea" id="RHEA-COMP:9653"/>
        <dbReference type="Rhea" id="RHEA-COMP:9654"/>
        <dbReference type="ChEBI" id="CHEBI:15378"/>
        <dbReference type="ChEBI" id="CHEBI:57783"/>
        <dbReference type="ChEBI" id="CHEBI:58349"/>
        <dbReference type="ChEBI" id="CHEBI:78487"/>
        <dbReference type="ChEBI" id="CHEBI:78488"/>
    </reaction>
    <physiologicalReaction direction="left-to-right" evidence="34">
        <dbReference type="Rhea" id="RHEA:41921"/>
    </physiologicalReaction>
</comment>
<dbReference type="EMBL" id="JAZGQO010000004">
    <property type="protein sequence ID" value="KAK6187756.1"/>
    <property type="molecule type" value="Genomic_DNA"/>
</dbReference>
<comment type="catalytic activity">
    <reaction evidence="54">
        <text>3-oxotetradecanoyl-[ACP] + NADPH + H(+) = (3R)-hydroxytetradecanoyl-[ACP] + NADP(+)</text>
        <dbReference type="Rhea" id="RHEA:41888"/>
        <dbReference type="Rhea" id="RHEA-COMP:9645"/>
        <dbReference type="Rhea" id="RHEA-COMP:9646"/>
        <dbReference type="ChEBI" id="CHEBI:15378"/>
        <dbReference type="ChEBI" id="CHEBI:57783"/>
        <dbReference type="ChEBI" id="CHEBI:58349"/>
        <dbReference type="ChEBI" id="CHEBI:78473"/>
        <dbReference type="ChEBI" id="CHEBI:78474"/>
    </reaction>
    <physiologicalReaction direction="left-to-right" evidence="54">
        <dbReference type="Rhea" id="RHEA:41889"/>
    </physiologicalReaction>
</comment>
<dbReference type="GO" id="GO:0006633">
    <property type="term" value="P:fatty acid biosynthetic process"/>
    <property type="evidence" value="ECO:0007669"/>
    <property type="project" value="UniProtKB-KW"/>
</dbReference>
<dbReference type="Pfam" id="PF00550">
    <property type="entry name" value="PP-binding"/>
    <property type="match status" value="1"/>
</dbReference>
<dbReference type="FunFam" id="3.40.366.10:FF:000005">
    <property type="entry name" value="Fatty acid synthase"/>
    <property type="match status" value="1"/>
</dbReference>
<dbReference type="GO" id="GO:0004313">
    <property type="term" value="F:[acyl-carrier-protein] S-acetyltransferase activity"/>
    <property type="evidence" value="ECO:0007669"/>
    <property type="project" value="UniProtKB-EC"/>
</dbReference>
<comment type="pathway">
    <text evidence="1">Lipid metabolism.</text>
</comment>
<keyword evidence="15" id="KW-0521">NADP</keyword>
<evidence type="ECO:0000256" key="18">
    <source>
        <dbReference type="ARBA" id="ARBA00023002"/>
    </source>
</evidence>
<comment type="catalytic activity">
    <reaction evidence="63">
        <text>octanoyl-[ACP] + malonyl-[ACP] + H(+) = 3-oxodecanoyl-[ACP] + holo-[ACP] + CO2</text>
        <dbReference type="Rhea" id="RHEA:41852"/>
        <dbReference type="Rhea" id="RHEA-COMP:9623"/>
        <dbReference type="Rhea" id="RHEA-COMP:9636"/>
        <dbReference type="Rhea" id="RHEA-COMP:9637"/>
        <dbReference type="Rhea" id="RHEA-COMP:9685"/>
        <dbReference type="ChEBI" id="CHEBI:15378"/>
        <dbReference type="ChEBI" id="CHEBI:16526"/>
        <dbReference type="ChEBI" id="CHEBI:64479"/>
        <dbReference type="ChEBI" id="CHEBI:78449"/>
        <dbReference type="ChEBI" id="CHEBI:78463"/>
        <dbReference type="ChEBI" id="CHEBI:78464"/>
    </reaction>
    <physiologicalReaction direction="left-to-right" evidence="63">
        <dbReference type="Rhea" id="RHEA:41853"/>
    </physiologicalReaction>
</comment>
<evidence type="ECO:0000256" key="49">
    <source>
        <dbReference type="ARBA" id="ARBA00048506"/>
    </source>
</evidence>
<dbReference type="Gene3D" id="3.90.180.10">
    <property type="entry name" value="Medium-chain alcohol dehydrogenases, catalytic domain"/>
    <property type="match status" value="1"/>
</dbReference>
<dbReference type="CDD" id="cd05195">
    <property type="entry name" value="enoyl_red"/>
    <property type="match status" value="1"/>
</dbReference>
<evidence type="ECO:0000256" key="22">
    <source>
        <dbReference type="ARBA" id="ARBA00023268"/>
    </source>
</evidence>
<dbReference type="GO" id="GO:0004316">
    <property type="term" value="F:3-oxoacyl-[acyl-carrier-protein] reductase (NADPH) activity"/>
    <property type="evidence" value="ECO:0007669"/>
    <property type="project" value="UniProtKB-EC"/>
</dbReference>
<dbReference type="SMART" id="SM00829">
    <property type="entry name" value="PKS_ER"/>
    <property type="match status" value="1"/>
</dbReference>
<dbReference type="InterPro" id="IPR016035">
    <property type="entry name" value="Acyl_Trfase/lysoPLipase"/>
</dbReference>
<dbReference type="Pfam" id="PF21089">
    <property type="entry name" value="PKS_DH_N"/>
    <property type="match status" value="1"/>
</dbReference>
<dbReference type="InterPro" id="IPR001227">
    <property type="entry name" value="Ac_transferase_dom_sf"/>
</dbReference>
<comment type="catalytic activity">
    <reaction evidence="23">
        <text>(3R)-hydroxyoctanoyl-[ACP] = (2E)-octenoyl-[ACP] + H2O</text>
        <dbReference type="Rhea" id="RHEA:41844"/>
        <dbReference type="Rhea" id="RHEA-COMP:9634"/>
        <dbReference type="Rhea" id="RHEA-COMP:9635"/>
        <dbReference type="ChEBI" id="CHEBI:15377"/>
        <dbReference type="ChEBI" id="CHEBI:78461"/>
        <dbReference type="ChEBI" id="CHEBI:78462"/>
    </reaction>
    <physiologicalReaction direction="left-to-right" evidence="23">
        <dbReference type="Rhea" id="RHEA:41845"/>
    </physiologicalReaction>
</comment>
<keyword evidence="19" id="KW-0520">NAD</keyword>
<dbReference type="Gene3D" id="3.40.366.10">
    <property type="entry name" value="Malonyl-Coenzyme A Acyl Carrier Protein, domain 2"/>
    <property type="match status" value="1"/>
</dbReference>
<dbReference type="FunFam" id="1.10.1200.10:FF:000013">
    <property type="entry name" value="Fatty acid synthase"/>
    <property type="match status" value="1"/>
</dbReference>
<keyword evidence="13" id="KW-0378">Hydrolase</keyword>
<comment type="function">
    <text evidence="32">Fatty acid synthetase is a multifunctional enzyme that catalyzes the de novo biosynthesis of long-chain saturated fatty acids starting from acetyl-CoA and malonyl-CoA in the presence of NADPH. This multifunctional protein contains 7 catalytic activities and a site for the binding of the prosthetic group 4'-phosphopantetheine of the acyl carrier protein ([ACP]) domain.</text>
</comment>
<evidence type="ECO:0000256" key="34">
    <source>
        <dbReference type="ARBA" id="ARBA00047300"/>
    </source>
</evidence>
<keyword evidence="12" id="KW-0702">S-nitrosylation</keyword>
<evidence type="ECO:0000256" key="30">
    <source>
        <dbReference type="ARBA" id="ARBA00023401"/>
    </source>
</evidence>
<evidence type="ECO:0000256" key="33">
    <source>
        <dbReference type="ARBA" id="ARBA00044883"/>
    </source>
</evidence>
<evidence type="ECO:0000256" key="19">
    <source>
        <dbReference type="ARBA" id="ARBA00023027"/>
    </source>
</evidence>
<organism evidence="69 70">
    <name type="scientific">Patella caerulea</name>
    <name type="common">Rayed Mediterranean limpet</name>
    <dbReference type="NCBI Taxonomy" id="87958"/>
    <lineage>
        <taxon>Eukaryota</taxon>
        <taxon>Metazoa</taxon>
        <taxon>Spiralia</taxon>
        <taxon>Lophotrochozoa</taxon>
        <taxon>Mollusca</taxon>
        <taxon>Gastropoda</taxon>
        <taxon>Patellogastropoda</taxon>
        <taxon>Patelloidea</taxon>
        <taxon>Patellidae</taxon>
        <taxon>Patella</taxon>
    </lineage>
</organism>
<dbReference type="SUPFAM" id="SSF52151">
    <property type="entry name" value="FabD/lysophospholipase-like"/>
    <property type="match status" value="1"/>
</dbReference>
<evidence type="ECO:0000256" key="45">
    <source>
        <dbReference type="ARBA" id="ARBA00048051"/>
    </source>
</evidence>
<evidence type="ECO:0000256" key="63">
    <source>
        <dbReference type="ARBA" id="ARBA00049533"/>
    </source>
</evidence>
<keyword evidence="14" id="KW-0276">Fatty acid metabolism</keyword>
<evidence type="ECO:0000256" key="16">
    <source>
        <dbReference type="ARBA" id="ARBA00022898"/>
    </source>
</evidence>
<dbReference type="InterPro" id="IPR016039">
    <property type="entry name" value="Thiolase-like"/>
</dbReference>
<comment type="catalytic activity">
    <reaction evidence="27">
        <text>a (3R)-hydroxyacyl-[ACP] = a (2E)-enoyl-[ACP] + H2O</text>
        <dbReference type="Rhea" id="RHEA:13097"/>
        <dbReference type="Rhea" id="RHEA-COMP:9925"/>
        <dbReference type="Rhea" id="RHEA-COMP:9945"/>
        <dbReference type="ChEBI" id="CHEBI:15377"/>
        <dbReference type="ChEBI" id="CHEBI:78784"/>
        <dbReference type="ChEBI" id="CHEBI:78827"/>
        <dbReference type="EC" id="4.2.1.59"/>
    </reaction>
    <physiologicalReaction direction="left-to-right" evidence="27">
        <dbReference type="Rhea" id="RHEA:13098"/>
    </physiologicalReaction>
</comment>
<evidence type="ECO:0000256" key="13">
    <source>
        <dbReference type="ARBA" id="ARBA00022801"/>
    </source>
</evidence>
<comment type="catalytic activity">
    <reaction evidence="28">
        <text>(3R)-hydroxytetradecanoyl-[ACP] = (2E)-tetradecenoyl-[ACP] + H2O</text>
        <dbReference type="Rhea" id="RHEA:41892"/>
        <dbReference type="Rhea" id="RHEA-COMP:9646"/>
        <dbReference type="Rhea" id="RHEA-COMP:9647"/>
        <dbReference type="ChEBI" id="CHEBI:15377"/>
        <dbReference type="ChEBI" id="CHEBI:78474"/>
        <dbReference type="ChEBI" id="CHEBI:78475"/>
    </reaction>
    <physiologicalReaction direction="left-to-right" evidence="28">
        <dbReference type="Rhea" id="RHEA:41893"/>
    </physiologicalReaction>
</comment>
<comment type="catalytic activity">
    <reaction evidence="24">
        <text>(3R)-hydroxydodecanoyl-[ACP] = (2E)-dodecenoyl-[ACP] + H2O</text>
        <dbReference type="Rhea" id="RHEA:41876"/>
        <dbReference type="Rhea" id="RHEA-COMP:9642"/>
        <dbReference type="Rhea" id="RHEA-COMP:9643"/>
        <dbReference type="ChEBI" id="CHEBI:15377"/>
        <dbReference type="ChEBI" id="CHEBI:78470"/>
        <dbReference type="ChEBI" id="CHEBI:78472"/>
    </reaction>
    <physiologicalReaction direction="left-to-right" evidence="24">
        <dbReference type="Rhea" id="RHEA:41877"/>
    </physiologicalReaction>
</comment>
<dbReference type="SMART" id="SM00827">
    <property type="entry name" value="PKS_AT"/>
    <property type="match status" value="1"/>
</dbReference>
<comment type="catalytic activity">
    <reaction evidence="42">
        <text>(2E)-hexenoyl-[ACP] + NADPH + H(+) = hexanoyl-[ACP] + NADP(+)</text>
        <dbReference type="Rhea" id="RHEA:41832"/>
        <dbReference type="Rhea" id="RHEA-COMP:9631"/>
        <dbReference type="Rhea" id="RHEA-COMP:9632"/>
        <dbReference type="ChEBI" id="CHEBI:15378"/>
        <dbReference type="ChEBI" id="CHEBI:57783"/>
        <dbReference type="ChEBI" id="CHEBI:58349"/>
        <dbReference type="ChEBI" id="CHEBI:78458"/>
        <dbReference type="ChEBI" id="CHEBI:78459"/>
    </reaction>
    <physiologicalReaction direction="left-to-right" evidence="42">
        <dbReference type="Rhea" id="RHEA:41833"/>
    </physiologicalReaction>
</comment>
<feature type="domain" description="PKS/mFAS DH" evidence="68">
    <location>
        <begin position="864"/>
        <end position="1128"/>
    </location>
</feature>
<dbReference type="FunFam" id="3.90.180.10:FF:000015">
    <property type="entry name" value="Fatty acid synthase"/>
    <property type="match status" value="1"/>
</dbReference>
<evidence type="ECO:0000256" key="1">
    <source>
        <dbReference type="ARBA" id="ARBA00005189"/>
    </source>
</evidence>
<comment type="catalytic activity">
    <reaction evidence="26">
        <text>(3R)-hydroxydecanoyl-[ACP] = (2E)-decenoyl-[ACP] + H2O</text>
        <dbReference type="Rhea" id="RHEA:41860"/>
        <dbReference type="Rhea" id="RHEA-COMP:9638"/>
        <dbReference type="Rhea" id="RHEA-COMP:9639"/>
        <dbReference type="ChEBI" id="CHEBI:15377"/>
        <dbReference type="ChEBI" id="CHEBI:78466"/>
        <dbReference type="ChEBI" id="CHEBI:78467"/>
    </reaction>
    <physiologicalReaction direction="left-to-right" evidence="26">
        <dbReference type="Rhea" id="RHEA:41861"/>
    </physiologicalReaction>
</comment>
<evidence type="ECO:0000256" key="28">
    <source>
        <dbReference type="ARBA" id="ARBA00023398"/>
    </source>
</evidence>
<feature type="region of interest" description="C-terminal hotdog fold" evidence="64">
    <location>
        <begin position="1001"/>
        <end position="1128"/>
    </location>
</feature>
<evidence type="ECO:0000313" key="69">
    <source>
        <dbReference type="EMBL" id="KAK6187756.1"/>
    </source>
</evidence>
<evidence type="ECO:0000256" key="7">
    <source>
        <dbReference type="ARBA" id="ARBA00018769"/>
    </source>
</evidence>
<reference evidence="69 70" key="1">
    <citation type="submission" date="2024-01" db="EMBL/GenBank/DDBJ databases">
        <title>The genome of the rayed Mediterranean limpet Patella caerulea (Linnaeus, 1758).</title>
        <authorList>
            <person name="Anh-Thu Weber A."/>
            <person name="Halstead-Nussloch G."/>
        </authorList>
    </citation>
    <scope>NUCLEOTIDE SEQUENCE [LARGE SCALE GENOMIC DNA]</scope>
    <source>
        <strain evidence="69">AATW-2023a</strain>
        <tissue evidence="69">Whole specimen</tissue>
    </source>
</reference>
<evidence type="ECO:0000256" key="50">
    <source>
        <dbReference type="ARBA" id="ARBA00048571"/>
    </source>
</evidence>
<dbReference type="InterPro" id="IPR020841">
    <property type="entry name" value="PKS_Beta-ketoAc_synthase_dom"/>
</dbReference>
<evidence type="ECO:0000256" key="14">
    <source>
        <dbReference type="ARBA" id="ARBA00022832"/>
    </source>
</evidence>
<dbReference type="EC" id="3.1.2.14" evidence="3"/>
<dbReference type="InterPro" id="IPR016036">
    <property type="entry name" value="Malonyl_transacylase_ACP-bd"/>
</dbReference>
<evidence type="ECO:0000256" key="12">
    <source>
        <dbReference type="ARBA" id="ARBA00022799"/>
    </source>
</evidence>
<dbReference type="Proteomes" id="UP001347796">
    <property type="component" value="Unassembled WGS sequence"/>
</dbReference>
<keyword evidence="11" id="KW-0808">Transferase</keyword>
<dbReference type="PANTHER" id="PTHR43775">
    <property type="entry name" value="FATTY ACID SYNTHASE"/>
    <property type="match status" value="1"/>
</dbReference>
<evidence type="ECO:0000256" key="3">
    <source>
        <dbReference type="ARBA" id="ARBA00012480"/>
    </source>
</evidence>
<dbReference type="Pfam" id="PF13602">
    <property type="entry name" value="ADH_zinc_N_2"/>
    <property type="match status" value="1"/>
</dbReference>
<evidence type="ECO:0000256" key="46">
    <source>
        <dbReference type="ARBA" id="ARBA00048281"/>
    </source>
</evidence>
<evidence type="ECO:0000256" key="59">
    <source>
        <dbReference type="ARBA" id="ARBA00049414"/>
    </source>
</evidence>
<dbReference type="InterPro" id="IPR029063">
    <property type="entry name" value="SAM-dependent_MTases_sf"/>
</dbReference>
<evidence type="ECO:0000256" key="6">
    <source>
        <dbReference type="ARBA" id="ARBA00013191"/>
    </source>
</evidence>
<evidence type="ECO:0000256" key="23">
    <source>
        <dbReference type="ARBA" id="ARBA00023332"/>
    </source>
</evidence>
<dbReference type="SUPFAM" id="SSF55048">
    <property type="entry name" value="Probable ACP-binding domain of malonyl-CoA ACP transacylase"/>
    <property type="match status" value="1"/>
</dbReference>
<feature type="active site" description="Proton donor; for dehydratase activity" evidence="64">
    <location>
        <position position="1051"/>
    </location>
</feature>
<dbReference type="Pfam" id="PF00109">
    <property type="entry name" value="ketoacyl-synt"/>
    <property type="match status" value="1"/>
</dbReference>
<comment type="catalytic activity">
    <reaction evidence="39">
        <text>(2E)-butenoyl-[ACP] + NADPH + H(+) = butanoyl-[ACP] + NADP(+)</text>
        <dbReference type="Rhea" id="RHEA:41812"/>
        <dbReference type="Rhea" id="RHEA-COMP:9627"/>
        <dbReference type="Rhea" id="RHEA-COMP:9628"/>
        <dbReference type="ChEBI" id="CHEBI:15378"/>
        <dbReference type="ChEBI" id="CHEBI:57783"/>
        <dbReference type="ChEBI" id="CHEBI:58349"/>
        <dbReference type="ChEBI" id="CHEBI:78453"/>
        <dbReference type="ChEBI" id="CHEBI:78454"/>
    </reaction>
    <physiologicalReaction direction="left-to-right" evidence="39">
        <dbReference type="Rhea" id="RHEA:41813"/>
    </physiologicalReaction>
</comment>
<sequence length="2534" mass="278537">MPSRILENGSGDVFTTKAHADNEDVVISGISCRLPESENMEEFRQHLILGEDMVTADDRRWEPGLHGLPTRNGKLKDISKFDATFFGVHPKQADAMDPQLRMLLEVTQETLVDAGVNPTSVRGSRTGVFIGVSSSDAGEAWAADPEKLVGYSMTGCCRAMFANRLSYFFDFKGPSYAIDTACSSSLLALDQALHNIRMGHCDAAIVGGSNLCLKPTSALQFLKLGMLSPEGSCKSFDESGNGYCRSEGIVVIYLEKRSAAHRVLSTLVHSKSNSDGNKEQGITFPSGVVQKQLLTDVYHEAGLSPSKVSFVEAHGTGTKVGDPQEVNSITDVFCKDRKEPLLIGSTKSNMGHPEPASGLAAVAKVIVAMEDGMIPANLHFKNPNPDIPGLWDGRLKVVTERTRWNGGYVGVNSFGFGGANVHSVLKSNNIEKTHVHPASKAKRLFTYSSRTEEGLKHIFTEVKKHSEDVEFNALLSESAGSSTHSHPIRGYTVLNTDNEVEEIQKSSGDNRPVWFVFAGMGTQWFGMGKTMMELEIFKRSILQSDAVLKPQGINLYDLIMHGDDKTFENTLHSFVGIAAIQVALVDLLHKMDIKADGIVGHSVGELGCAYADGSLTATETVLAAYWRGKCIQEAKLPAGGMAAVGLTWEEAKRRSPEGVVPACHNSEDTVTISGPADAIATFVQELKADGVFAKEVNSNGVAFHSYYMADIAPSLKAALSKVITPKPRSNRWISSSIPEAKWNTDLAKFSSADYHVNNLVSPVLFQEALQHVPKNAIVMEIAPHCLLQAILKRSLDVNCCMVGLMSRKSTSNVEYFYSSLGKCYINGLNFHPLNIFPPVQYPVSRGTPLISPIIKWDHSQSWAVPKVDEFLSGGSGMNSDVTYEIDASPESPDHYIVGHTIDGRVIYPTTGYLCLVWKTLAKSKGKFFEQMPVKFENVNIHAATIVPKTGTIKLDVSVTSTGDFEICESGNLSVSGNIQIMEDPNQNSEYFDSEAAENTKVGIDLSKSDIYKELRLRGYEYGPTFQGILMANNEGNRGQLIWNGNWVVFLDTMLQIQVLGLSGHGLRLPTRIKSIYIDPTTHVDSAVEFSPTEQVIDVKVDKVLDVCFAGSVRIHGLHATVAPKRQLQNYPTIEEYKFIPNTENLQSEFSNELQDYAKYCINMASHNLKNICDSDIYNKDTLKIATANVHNGVDSKADPQYSKEPSCGLAQVLQKIFTTSLSSNFSENVNNILHAFQPELAADQLLLCLTQPRALKPCLDIVLENLPTRKMKVVEINATKSPLHDKIVPQLNTQPLLQIDYTTAETEQVDTAELESKGVKSVAFDFTKNSVNGMHLAVVNNVLHQQLNICEALAAVSACVVDNGFILVKEVTQNFPLALSIDALYKTLPKVTDSRTCGLYLDESSWIQKFEKQNLKVVCQKTDGFLSTLFLLRKKSNLSEEQIIMNVDDLECNWAEDLIKNMADIQTKADGENLWLYSANKKNGLIGLANCLRQEGGGERLRFIHNYDNSLKDFSVKSKEFSVMKELDLVSNVYSNGNLGSLRHLPTEGNSMKPVDHAYVNVLTRGDLSSLKWIESPLKYFEPAKYKEKSLCSVYYASLNFRDIMLATGKLPPDAIPGDMALQDCILGMEFSGRNYCGKKVMGLLSAKGLATTVDADNRFLWEIPDHWSMEEAATVPVVYSTVYYALVVRGGIKKGDKVLIHSGSGGVGQAAISVALHYGCEVFTTCGSMEKREFLKKMFPQLKDNHFSNSRSTAFEFDFLRATKGKGVDVVLNSLAEEKLQASIRLLAPHGRFLEIGKFDLSNNTPLGMSIFLKNISFHGILLDALFDEGNSDWSNVANLVTDGIKSGAVKPLQTTVFEKNEIEEAFRFMAQGKHIGKVVIKVRDEETSKVVKPVTIKTTAVARTAAHPNKTYIIVGGLGGFGLELSQWLIDRGAKKLVLTSRSGIKSGYQSRKLRLWKKSGIQVEVSTRDVKTEAEAKQLIIESSQLGQIGGIFNLAMVLRDGFIENQTVENFQKVCEPKVKGTANLDKVTRELCKDSLDWFVVFSSVSCGRGNAGQANYGFANSFMERICECRKADGLPGLAIQWGAIGDVGIVLETMGDNDTVIGGTLPQRITSCLSVLDQFLNQSQPVMSSFVMAEKNTGSKDKGLGKPDLVESVARILGVKDVSSINADSSLADLGLDSLMGVEVKQTLERDFEMSLSMREIRQLSITKLRNIGGSSPTDKKETESDKSVTEVPSNLDDSGVSIRYDFDHLIPTTTIVHLNNIKNTVTPLFVVHPIEGVTIMLENMASQLSCPVYGIQCTQEAPLSSVEALAGFYLQQIDNIQPNGPYRLAGYSFGACVAMEMAVQLQKHNPGNPDIVQSLILLDGSHKYVAAHIQPYLDKIEPGNTAQAETYGMMAFIQQFMPIDFKEIYIELLEKPDFASRISCAIDKLMSLRIFQHRTELEITAKSFYEKVLIGGNYKPKTIYKGDMHLLKAKQCTHESGVLGADLGLSQICSGKVHTHIIDGDHENFILGENAKKIGVVLNPMW</sequence>
<feature type="compositionally biased region" description="Basic and acidic residues" evidence="65">
    <location>
        <begin position="2225"/>
        <end position="2236"/>
    </location>
</feature>
<dbReference type="EC" id="1.1.1.100" evidence="5"/>
<keyword evidence="18" id="KW-0560">Oxidoreductase</keyword>
<dbReference type="SUPFAM" id="SSF53474">
    <property type="entry name" value="alpha/beta-Hydrolases"/>
    <property type="match status" value="1"/>
</dbReference>
<dbReference type="InterPro" id="IPR018201">
    <property type="entry name" value="Ketoacyl_synth_AS"/>
</dbReference>
<dbReference type="GO" id="GO:0019171">
    <property type="term" value="F:(3R)-hydroxyacyl-[acyl-carrier-protein] dehydratase activity"/>
    <property type="evidence" value="ECO:0007669"/>
    <property type="project" value="UniProtKB-EC"/>
</dbReference>
<evidence type="ECO:0000256" key="65">
    <source>
        <dbReference type="SAM" id="MobiDB-lite"/>
    </source>
</evidence>
<evidence type="ECO:0000256" key="44">
    <source>
        <dbReference type="ARBA" id="ARBA00047961"/>
    </source>
</evidence>
<evidence type="ECO:0000259" key="66">
    <source>
        <dbReference type="PROSITE" id="PS50075"/>
    </source>
</evidence>
<dbReference type="InterPro" id="IPR020843">
    <property type="entry name" value="ER"/>
</dbReference>
<dbReference type="SUPFAM" id="SSF47336">
    <property type="entry name" value="ACP-like"/>
    <property type="match status" value="1"/>
</dbReference>
<evidence type="ECO:0000256" key="56">
    <source>
        <dbReference type="ARBA" id="ARBA00049109"/>
    </source>
</evidence>
<dbReference type="InterPro" id="IPR014031">
    <property type="entry name" value="Ketoacyl_synth_C"/>
</dbReference>
<accession>A0AAN8K269</accession>
<evidence type="ECO:0000256" key="25">
    <source>
        <dbReference type="ARBA" id="ARBA00023373"/>
    </source>
</evidence>
<comment type="catalytic activity">
    <reaction evidence="53">
        <text>hexadecanoyl-[ACP] + H2O = hexadecanoate + holo-[ACP] + H(+)</text>
        <dbReference type="Rhea" id="RHEA:41932"/>
        <dbReference type="Rhea" id="RHEA-COMP:9652"/>
        <dbReference type="Rhea" id="RHEA-COMP:9685"/>
        <dbReference type="ChEBI" id="CHEBI:7896"/>
        <dbReference type="ChEBI" id="CHEBI:15377"/>
        <dbReference type="ChEBI" id="CHEBI:15378"/>
        <dbReference type="ChEBI" id="CHEBI:64479"/>
        <dbReference type="ChEBI" id="CHEBI:78483"/>
        <dbReference type="EC" id="3.1.2.14"/>
    </reaction>
    <physiologicalReaction direction="left-to-right" evidence="53">
        <dbReference type="Rhea" id="RHEA:41933"/>
    </physiologicalReaction>
</comment>
<dbReference type="InterPro" id="IPR036291">
    <property type="entry name" value="NAD(P)-bd_dom_sf"/>
</dbReference>
<dbReference type="SUPFAM" id="SSF53901">
    <property type="entry name" value="Thiolase-like"/>
    <property type="match status" value="1"/>
</dbReference>
<dbReference type="InterPro" id="IPR020806">
    <property type="entry name" value="PKS_PP-bd"/>
</dbReference>
<dbReference type="PROSITE" id="PS50075">
    <property type="entry name" value="CARRIER"/>
    <property type="match status" value="1"/>
</dbReference>
<evidence type="ECO:0000256" key="47">
    <source>
        <dbReference type="ARBA" id="ARBA00048289"/>
    </source>
</evidence>
<keyword evidence="9" id="KW-0444">Lipid biosynthesis</keyword>
<dbReference type="Pfam" id="PF00975">
    <property type="entry name" value="Thioesterase"/>
    <property type="match status" value="1"/>
</dbReference>
<comment type="catalytic activity">
    <reaction evidence="49">
        <text>a fatty acyl-[ACP] + malonyl-[ACP] + H(+) = a 3-oxoacyl-[ACP] + holo-[ACP] + CO2</text>
        <dbReference type="Rhea" id="RHEA:22836"/>
        <dbReference type="Rhea" id="RHEA-COMP:9623"/>
        <dbReference type="Rhea" id="RHEA-COMP:9685"/>
        <dbReference type="Rhea" id="RHEA-COMP:9916"/>
        <dbReference type="Rhea" id="RHEA-COMP:14125"/>
        <dbReference type="ChEBI" id="CHEBI:15378"/>
        <dbReference type="ChEBI" id="CHEBI:16526"/>
        <dbReference type="ChEBI" id="CHEBI:64479"/>
        <dbReference type="ChEBI" id="CHEBI:78449"/>
        <dbReference type="ChEBI" id="CHEBI:78776"/>
        <dbReference type="ChEBI" id="CHEBI:138651"/>
        <dbReference type="EC" id="2.3.1.41"/>
    </reaction>
    <physiologicalReaction direction="left-to-right" evidence="49">
        <dbReference type="Rhea" id="RHEA:22837"/>
    </physiologicalReaction>
</comment>
<dbReference type="InterPro" id="IPR029058">
    <property type="entry name" value="AB_hydrolase_fold"/>
</dbReference>
<dbReference type="SMART" id="SM00822">
    <property type="entry name" value="PKS_KR"/>
    <property type="match status" value="1"/>
</dbReference>
<comment type="catalytic activity">
    <reaction evidence="59">
        <text>3-oxohexadecanoyl-[ACP] + NADPH + H(+) = (3R)-hydroxyhexadecanoyl-[ACP] + NADP(+)</text>
        <dbReference type="Rhea" id="RHEA:41904"/>
        <dbReference type="Rhea" id="RHEA-COMP:9649"/>
        <dbReference type="Rhea" id="RHEA-COMP:9650"/>
        <dbReference type="ChEBI" id="CHEBI:15378"/>
        <dbReference type="ChEBI" id="CHEBI:57783"/>
        <dbReference type="ChEBI" id="CHEBI:58349"/>
        <dbReference type="ChEBI" id="CHEBI:78478"/>
        <dbReference type="ChEBI" id="CHEBI:78480"/>
    </reaction>
    <physiologicalReaction direction="left-to-right" evidence="59">
        <dbReference type="Rhea" id="RHEA:41905"/>
    </physiologicalReaction>
</comment>
<keyword evidence="21" id="KW-0275">Fatty acid biosynthesis</keyword>
<evidence type="ECO:0000256" key="40">
    <source>
        <dbReference type="ARBA" id="ARBA00047578"/>
    </source>
</evidence>
<dbReference type="Gene3D" id="1.10.1200.10">
    <property type="entry name" value="ACP-like"/>
    <property type="match status" value="1"/>
</dbReference>
<dbReference type="Gene3D" id="3.40.47.10">
    <property type="match status" value="1"/>
</dbReference>
<evidence type="ECO:0000256" key="48">
    <source>
        <dbReference type="ARBA" id="ARBA00048420"/>
    </source>
</evidence>
<evidence type="ECO:0000256" key="52">
    <source>
        <dbReference type="ARBA" id="ARBA00048691"/>
    </source>
</evidence>
<evidence type="ECO:0000256" key="51">
    <source>
        <dbReference type="ARBA" id="ARBA00048650"/>
    </source>
</evidence>
<proteinExistence type="predicted"/>
<evidence type="ECO:0000256" key="54">
    <source>
        <dbReference type="ARBA" id="ARBA00048935"/>
    </source>
</evidence>
<comment type="catalytic activity">
    <reaction evidence="36">
        <text>a (3R)-hydroxyacyl-[ACP] + NADP(+) = a 3-oxoacyl-[ACP] + NADPH + H(+)</text>
        <dbReference type="Rhea" id="RHEA:17397"/>
        <dbReference type="Rhea" id="RHEA-COMP:9916"/>
        <dbReference type="Rhea" id="RHEA-COMP:9945"/>
        <dbReference type="ChEBI" id="CHEBI:15378"/>
        <dbReference type="ChEBI" id="CHEBI:57783"/>
        <dbReference type="ChEBI" id="CHEBI:58349"/>
        <dbReference type="ChEBI" id="CHEBI:78776"/>
        <dbReference type="ChEBI" id="CHEBI:78827"/>
        <dbReference type="EC" id="1.1.1.100"/>
    </reaction>
    <physiologicalReaction direction="right-to-left" evidence="36">
        <dbReference type="Rhea" id="RHEA:17399"/>
    </physiologicalReaction>
</comment>
<feature type="region of interest" description="Disordered" evidence="65">
    <location>
        <begin position="2219"/>
        <end position="2241"/>
    </location>
</feature>
<comment type="catalytic activity">
    <reaction evidence="47">
        <text>tetradecanoyl-[ACP] + H2O = tetradecanoate + holo-[ACP] + H(+)</text>
        <dbReference type="Rhea" id="RHEA:30123"/>
        <dbReference type="Rhea" id="RHEA-COMP:9648"/>
        <dbReference type="Rhea" id="RHEA-COMP:9685"/>
        <dbReference type="ChEBI" id="CHEBI:15377"/>
        <dbReference type="ChEBI" id="CHEBI:15378"/>
        <dbReference type="ChEBI" id="CHEBI:30807"/>
        <dbReference type="ChEBI" id="CHEBI:64479"/>
        <dbReference type="ChEBI" id="CHEBI:78477"/>
        <dbReference type="EC" id="3.1.2.14"/>
    </reaction>
    <physiologicalReaction direction="left-to-right" evidence="47">
        <dbReference type="Rhea" id="RHEA:30124"/>
    </physiologicalReaction>
</comment>
<dbReference type="InterPro" id="IPR032821">
    <property type="entry name" value="PKS_assoc"/>
</dbReference>
<dbReference type="Pfam" id="PF08659">
    <property type="entry name" value="KR"/>
    <property type="match status" value="1"/>
</dbReference>
<dbReference type="InterPro" id="IPR049552">
    <property type="entry name" value="PKS_DH_N"/>
</dbReference>
<evidence type="ECO:0000256" key="64">
    <source>
        <dbReference type="PROSITE-ProRule" id="PRU01363"/>
    </source>
</evidence>
<dbReference type="InterPro" id="IPR014043">
    <property type="entry name" value="Acyl_transferase_dom"/>
</dbReference>
<evidence type="ECO:0000256" key="29">
    <source>
        <dbReference type="ARBA" id="ARBA00023399"/>
    </source>
</evidence>
<evidence type="ECO:0000259" key="68">
    <source>
        <dbReference type="PROSITE" id="PS52019"/>
    </source>
</evidence>